<dbReference type="GO" id="GO:0016491">
    <property type="term" value="F:oxidoreductase activity"/>
    <property type="evidence" value="ECO:0007669"/>
    <property type="project" value="InterPro"/>
</dbReference>
<evidence type="ECO:0000256" key="11">
    <source>
        <dbReference type="ARBA" id="ARBA00022967"/>
    </source>
</evidence>
<name>A0A516IM54_9ARAC</name>
<comment type="function">
    <text evidence="18">Component of the cytochrome c oxidase, the last enzyme in the mitochondrial electron transport chain which drives oxidative phosphorylation. The respiratory chain contains 3 multisubunit complexes succinate dehydrogenase (complex II, CII), ubiquinol-cytochrome c oxidoreductase (cytochrome b-c1 complex, complex III, CIII) and cytochrome c oxidase (complex IV, CIV), that cooperate to transfer electrons derived from NADH and succinate to molecular oxygen, creating an electrochemical gradient over the inner membrane that drives transmembrane transport and the ATP synthase. Cytochrome c oxidase is the component of the respiratory chain that catalyzes the reduction of oxygen to water. Electrons originating from reduced cytochrome c in the intermembrane space (IMS) are transferred via the dinuclear copper A center (CU(A)) of subunit 2 and heme A of subunit 1 to the active site in subunit 1, a binuclear center (BNC) formed by heme A3 and copper B (CU(B)). The BNC reduces molecular oxygen to 2 water molecules using 4 electrons from cytochrome c in the IMS and 4 protons from the mitochondrial matrix.</text>
</comment>
<evidence type="ECO:0000256" key="15">
    <source>
        <dbReference type="ARBA" id="ARBA00023128"/>
    </source>
</evidence>
<evidence type="ECO:0000256" key="13">
    <source>
        <dbReference type="ARBA" id="ARBA00022989"/>
    </source>
</evidence>
<reference evidence="22" key="1">
    <citation type="journal article" date="2019" name="BMC Genomics">
        <title>Arm-less mitochondrial tRNAs conserved for over 30 millions of years in spiders.</title>
        <authorList>
            <person name="Pons J."/>
            <person name="Bover P."/>
            <person name="Bidegaray-Batista L."/>
            <person name="Arnedo M."/>
        </authorList>
    </citation>
    <scope>NUCLEOTIDE SEQUENCE</scope>
    <source>
        <strain evidence="22">L105</strain>
    </source>
</reference>
<feature type="domain" description="Cytochrome oxidase subunit II copper A binding" evidence="20">
    <location>
        <begin position="92"/>
        <end position="219"/>
    </location>
</feature>
<comment type="similarity">
    <text evidence="2 18">Belongs to the cytochrome c oxidase subunit 2 family.</text>
</comment>
<evidence type="ECO:0000256" key="8">
    <source>
        <dbReference type="ARBA" id="ARBA00022723"/>
    </source>
</evidence>
<dbReference type="Gene3D" id="2.60.40.420">
    <property type="entry name" value="Cupredoxins - blue copper proteins"/>
    <property type="match status" value="1"/>
</dbReference>
<evidence type="ECO:0000259" key="20">
    <source>
        <dbReference type="PROSITE" id="PS50857"/>
    </source>
</evidence>
<evidence type="ECO:0000256" key="6">
    <source>
        <dbReference type="ARBA" id="ARBA00022660"/>
    </source>
</evidence>
<dbReference type="PROSITE" id="PS00078">
    <property type="entry name" value="COX2"/>
    <property type="match status" value="1"/>
</dbReference>
<evidence type="ECO:0000256" key="1">
    <source>
        <dbReference type="ARBA" id="ARBA00004448"/>
    </source>
</evidence>
<proteinExistence type="inferred from homology"/>
<dbReference type="GO" id="GO:0004129">
    <property type="term" value="F:cytochrome-c oxidase activity"/>
    <property type="evidence" value="ECO:0007669"/>
    <property type="project" value="UniProtKB-EC"/>
</dbReference>
<dbReference type="PROSITE" id="PS50857">
    <property type="entry name" value="COX2_CUA"/>
    <property type="match status" value="1"/>
</dbReference>
<keyword evidence="8 18" id="KW-0479">Metal-binding</keyword>
<evidence type="ECO:0000256" key="2">
    <source>
        <dbReference type="ARBA" id="ARBA00007866"/>
    </source>
</evidence>
<geneLocation type="mitochondrion" evidence="22"/>
<evidence type="ECO:0000256" key="19">
    <source>
        <dbReference type="SAM" id="Phobius"/>
    </source>
</evidence>
<feature type="domain" description="Cytochrome oxidase subunit II transmembrane region profile" evidence="21">
    <location>
        <begin position="1"/>
        <end position="91"/>
    </location>
</feature>
<keyword evidence="12 18" id="KW-0249">Electron transport</keyword>
<dbReference type="InterPro" id="IPR002429">
    <property type="entry name" value="CcO_II-like_C"/>
</dbReference>
<dbReference type="AlphaFoldDB" id="A0A516IM54"/>
<dbReference type="GO" id="GO:0005743">
    <property type="term" value="C:mitochondrial inner membrane"/>
    <property type="evidence" value="ECO:0007669"/>
    <property type="project" value="UniProtKB-SubCell"/>
</dbReference>
<dbReference type="SUPFAM" id="SSF81464">
    <property type="entry name" value="Cytochrome c oxidase subunit II-like, transmembrane region"/>
    <property type="match status" value="1"/>
</dbReference>
<dbReference type="InterPro" id="IPR001505">
    <property type="entry name" value="Copper_CuA"/>
</dbReference>
<keyword evidence="14 18" id="KW-0186">Copper</keyword>
<organism evidence="22">
    <name type="scientific">Parachtes riberai</name>
    <dbReference type="NCBI Taxonomy" id="2593099"/>
    <lineage>
        <taxon>Eukaryota</taxon>
        <taxon>Metazoa</taxon>
        <taxon>Ecdysozoa</taxon>
        <taxon>Arthropoda</taxon>
        <taxon>Chelicerata</taxon>
        <taxon>Arachnida</taxon>
        <taxon>Araneae</taxon>
        <taxon>Araneomorphae</taxon>
        <taxon>Haplogynae</taxon>
        <taxon>Dysderoidea</taxon>
        <taxon>Dysderidae</taxon>
        <taxon>Parachtes</taxon>
    </lineage>
</organism>
<evidence type="ECO:0000256" key="7">
    <source>
        <dbReference type="ARBA" id="ARBA00022692"/>
    </source>
</evidence>
<evidence type="ECO:0000256" key="18">
    <source>
        <dbReference type="RuleBase" id="RU000457"/>
    </source>
</evidence>
<sequence>MPVWGSLYFQNSVSLVMEQLLYFHDYSMIIMVGVMVMVGYFMADFCVASYYNRGIHEGQKLEGLWTVLPGMLLLLIVFPSLKTLYYMEESDMSDMSIKVTGHQWYWEYEYFGILEKEMESYMSSDGTFRLMEVDNWLVVPFGVGLKIIVSSLDVIHSWTIPSIGLKVDAVPGRLNQLFTLFSRPGVYIGQCSEICGANHSFMPTSVEVLSVMDFINKML</sequence>
<accession>A0A516IM54</accession>
<dbReference type="PANTHER" id="PTHR22888:SF9">
    <property type="entry name" value="CYTOCHROME C OXIDASE SUBUNIT 2"/>
    <property type="match status" value="1"/>
</dbReference>
<dbReference type="InterPro" id="IPR014222">
    <property type="entry name" value="Cyt_c_oxidase_su2"/>
</dbReference>
<keyword evidence="13 19" id="KW-1133">Transmembrane helix</keyword>
<keyword evidence="9 18" id="KW-0999">Mitochondrion inner membrane</keyword>
<dbReference type="InterPro" id="IPR011759">
    <property type="entry name" value="Cyt_c_oxidase_su2_TM_dom"/>
</dbReference>
<keyword evidence="7 18" id="KW-0812">Transmembrane</keyword>
<evidence type="ECO:0000256" key="12">
    <source>
        <dbReference type="ARBA" id="ARBA00022982"/>
    </source>
</evidence>
<dbReference type="Pfam" id="PF00116">
    <property type="entry name" value="COX2"/>
    <property type="match status" value="1"/>
</dbReference>
<evidence type="ECO:0000256" key="4">
    <source>
        <dbReference type="ARBA" id="ARBA00015946"/>
    </source>
</evidence>
<dbReference type="GO" id="GO:0042773">
    <property type="term" value="P:ATP synthesis coupled electron transport"/>
    <property type="evidence" value="ECO:0007669"/>
    <property type="project" value="TreeGrafter"/>
</dbReference>
<comment type="subcellular location">
    <subcellularLocation>
        <location evidence="1 18">Mitochondrion inner membrane</location>
        <topology evidence="1 18">Multi-pass membrane protein</topology>
    </subcellularLocation>
</comment>
<evidence type="ECO:0000256" key="5">
    <source>
        <dbReference type="ARBA" id="ARBA00022448"/>
    </source>
</evidence>
<dbReference type="InterPro" id="IPR008972">
    <property type="entry name" value="Cupredoxin"/>
</dbReference>
<comment type="cofactor">
    <cofactor evidence="18">
        <name>Cu cation</name>
        <dbReference type="ChEBI" id="CHEBI:23378"/>
    </cofactor>
    <text evidence="18">Binds a copper A center.</text>
</comment>
<keyword evidence="5 18" id="KW-0813">Transport</keyword>
<keyword evidence="10" id="KW-0460">Magnesium</keyword>
<evidence type="ECO:0000256" key="14">
    <source>
        <dbReference type="ARBA" id="ARBA00023008"/>
    </source>
</evidence>
<comment type="catalytic activity">
    <reaction evidence="17">
        <text>4 Fe(II)-[cytochrome c] + O2 + 8 H(+)(in) = 4 Fe(III)-[cytochrome c] + 2 H2O + 4 H(+)(out)</text>
        <dbReference type="Rhea" id="RHEA:11436"/>
        <dbReference type="Rhea" id="RHEA-COMP:10350"/>
        <dbReference type="Rhea" id="RHEA-COMP:14399"/>
        <dbReference type="ChEBI" id="CHEBI:15377"/>
        <dbReference type="ChEBI" id="CHEBI:15378"/>
        <dbReference type="ChEBI" id="CHEBI:15379"/>
        <dbReference type="ChEBI" id="CHEBI:29033"/>
        <dbReference type="ChEBI" id="CHEBI:29034"/>
        <dbReference type="EC" id="7.1.1.9"/>
    </reaction>
    <physiologicalReaction direction="left-to-right" evidence="17">
        <dbReference type="Rhea" id="RHEA:11437"/>
    </physiologicalReaction>
</comment>
<dbReference type="SUPFAM" id="SSF49503">
    <property type="entry name" value="Cupredoxins"/>
    <property type="match status" value="1"/>
</dbReference>
<gene>
    <name evidence="22" type="primary">cox2</name>
</gene>
<evidence type="ECO:0000256" key="10">
    <source>
        <dbReference type="ARBA" id="ARBA00022842"/>
    </source>
</evidence>
<dbReference type="NCBIfam" id="TIGR02866">
    <property type="entry name" value="CoxB"/>
    <property type="match status" value="1"/>
</dbReference>
<comment type="subunit">
    <text evidence="3">Component of the cytochrome c oxidase (complex IV, CIV), a multisubunit enzyme composed of a catalytic core of 3 subunits and several supernumerary subunits. The complex exists as a monomer or a dimer and forms supercomplexes (SCs) in the inner mitochondrial membrane with ubiquinol-cytochrome c oxidoreductase (cytochrome b-c1 complex, complex III, CIII).</text>
</comment>
<dbReference type="Gene3D" id="1.10.287.90">
    <property type="match status" value="1"/>
</dbReference>
<evidence type="ECO:0000256" key="17">
    <source>
        <dbReference type="ARBA" id="ARBA00049512"/>
    </source>
</evidence>
<dbReference type="PANTHER" id="PTHR22888">
    <property type="entry name" value="CYTOCHROME C OXIDASE, SUBUNIT II"/>
    <property type="match status" value="1"/>
</dbReference>
<keyword evidence="16 18" id="KW-0472">Membrane</keyword>
<keyword evidence="6 18" id="KW-0679">Respiratory chain</keyword>
<feature type="transmembrane region" description="Helical" evidence="19">
    <location>
        <begin position="26"/>
        <end position="51"/>
    </location>
</feature>
<evidence type="ECO:0000259" key="21">
    <source>
        <dbReference type="PROSITE" id="PS50999"/>
    </source>
</evidence>
<feature type="transmembrane region" description="Helical" evidence="19">
    <location>
        <begin position="63"/>
        <end position="87"/>
    </location>
</feature>
<dbReference type="Pfam" id="PF02790">
    <property type="entry name" value="COX2_TM"/>
    <property type="match status" value="1"/>
</dbReference>
<evidence type="ECO:0000313" key="22">
    <source>
        <dbReference type="EMBL" id="QDP17854.1"/>
    </source>
</evidence>
<keyword evidence="11" id="KW-1278">Translocase</keyword>
<dbReference type="InterPro" id="IPR036257">
    <property type="entry name" value="Cyt_c_oxidase_su2_TM_sf"/>
</dbReference>
<dbReference type="InterPro" id="IPR045187">
    <property type="entry name" value="CcO_II"/>
</dbReference>
<dbReference type="PRINTS" id="PR01166">
    <property type="entry name" value="CYCOXIDASEII"/>
</dbReference>
<protein>
    <recommendedName>
        <fullName evidence="4 18">Cytochrome c oxidase subunit 2</fullName>
    </recommendedName>
</protein>
<dbReference type="PROSITE" id="PS50999">
    <property type="entry name" value="COX2_TM"/>
    <property type="match status" value="1"/>
</dbReference>
<dbReference type="GO" id="GO:0005507">
    <property type="term" value="F:copper ion binding"/>
    <property type="evidence" value="ECO:0007669"/>
    <property type="project" value="InterPro"/>
</dbReference>
<evidence type="ECO:0000256" key="16">
    <source>
        <dbReference type="ARBA" id="ARBA00023136"/>
    </source>
</evidence>
<evidence type="ECO:0000256" key="9">
    <source>
        <dbReference type="ARBA" id="ARBA00022792"/>
    </source>
</evidence>
<keyword evidence="15 18" id="KW-0496">Mitochondrion</keyword>
<evidence type="ECO:0000256" key="3">
    <source>
        <dbReference type="ARBA" id="ARBA00011164"/>
    </source>
</evidence>
<dbReference type="EMBL" id="MN052919">
    <property type="protein sequence ID" value="QDP17854.1"/>
    <property type="molecule type" value="Genomic_DNA"/>
</dbReference>